<feature type="compositionally biased region" description="Gly residues" evidence="1">
    <location>
        <begin position="186"/>
        <end position="195"/>
    </location>
</feature>
<evidence type="ECO:0000256" key="1">
    <source>
        <dbReference type="SAM" id="MobiDB-lite"/>
    </source>
</evidence>
<protein>
    <submittedName>
        <fullName evidence="2">Stage II sporulation protein P</fullName>
    </submittedName>
</protein>
<dbReference type="Pfam" id="PF07454">
    <property type="entry name" value="SpoIIP"/>
    <property type="match status" value="1"/>
</dbReference>
<gene>
    <name evidence="2" type="ORF">FRY98_09420</name>
</gene>
<keyword evidence="3" id="KW-1185">Reference proteome</keyword>
<sequence length="442" mass="47562">MKFRAWNIGKMKRNLLHVLAMGQTFLLLSVLSVVFFILLGTLGIAEKNLNNSPVSSMKGLAASLSSRFFIDMVGMELPHSANKDQPPAISGKEMSRFVFQLLTDVNPGDPKSLVAREVPGLGKGGPILLRTGSGNTTVQAPEDYRPGTGEAQGSTPDGGGKETAPGKQPPAETPGKGTSGSKGTASGNGGPGQDGGQPIKPGYKNIVMIYHSHPQEAYNPLLGANGTNPSSTDKNKNVGLVGTFLAKELERKGVATLHSFENYAATVSNYNYNYSYKYSRETVKTAMAQNGQLQYFIDIHRDSQRHAKTTTTIDGKKYAQVYFIIGHANANWRKNEAFASMIHDRLEQNYPGISRGIWGKTSSQGNGEYNQSLSPQSILIEVGGIDNSAEELERTSRVLAGIIADLYWESQEVKKAGAVAKAENPKNPEKANNAASPVNKKS</sequence>
<dbReference type="AlphaFoldDB" id="A0A5D0CSF5"/>
<dbReference type="EMBL" id="VSDO01000002">
    <property type="protein sequence ID" value="TYA12909.1"/>
    <property type="molecule type" value="Genomic_DNA"/>
</dbReference>
<dbReference type="OrthoDB" id="1633470at2"/>
<dbReference type="NCBIfam" id="TIGR02867">
    <property type="entry name" value="spore_II_P"/>
    <property type="match status" value="1"/>
</dbReference>
<organism evidence="2 3">
    <name type="scientific">Paenibacillus faecis</name>
    <dbReference type="NCBI Taxonomy" id="862114"/>
    <lineage>
        <taxon>Bacteria</taxon>
        <taxon>Bacillati</taxon>
        <taxon>Bacillota</taxon>
        <taxon>Bacilli</taxon>
        <taxon>Bacillales</taxon>
        <taxon>Paenibacillaceae</taxon>
        <taxon>Paenibacillus</taxon>
    </lineage>
</organism>
<feature type="compositionally biased region" description="Low complexity" evidence="1">
    <location>
        <begin position="173"/>
        <end position="185"/>
    </location>
</feature>
<proteinExistence type="predicted"/>
<reference evidence="2 3" key="1">
    <citation type="submission" date="2019-08" db="EMBL/GenBank/DDBJ databases">
        <title>Genome sequencing of Paenibacillus faecis DSM 23593(T).</title>
        <authorList>
            <person name="Kook J.-K."/>
            <person name="Park S.-N."/>
            <person name="Lim Y.K."/>
        </authorList>
    </citation>
    <scope>NUCLEOTIDE SEQUENCE [LARGE SCALE GENOMIC DNA]</scope>
    <source>
        <strain evidence="2 3">DSM 23593</strain>
    </source>
</reference>
<dbReference type="Proteomes" id="UP000325218">
    <property type="component" value="Unassembled WGS sequence"/>
</dbReference>
<dbReference type="RefSeq" id="WP_148451510.1">
    <property type="nucleotide sequence ID" value="NZ_VSDO01000002.1"/>
</dbReference>
<accession>A0A5D0CSF5</accession>
<feature type="region of interest" description="Disordered" evidence="1">
    <location>
        <begin position="417"/>
        <end position="442"/>
    </location>
</feature>
<dbReference type="InterPro" id="IPR010897">
    <property type="entry name" value="Spore_II_P"/>
</dbReference>
<dbReference type="SUPFAM" id="SSF53187">
    <property type="entry name" value="Zn-dependent exopeptidases"/>
    <property type="match status" value="1"/>
</dbReference>
<evidence type="ECO:0000313" key="2">
    <source>
        <dbReference type="EMBL" id="TYA12909.1"/>
    </source>
</evidence>
<name>A0A5D0CSF5_9BACL</name>
<feature type="region of interest" description="Disordered" evidence="1">
    <location>
        <begin position="116"/>
        <end position="202"/>
    </location>
</feature>
<comment type="caution">
    <text evidence="2">The sequence shown here is derived from an EMBL/GenBank/DDBJ whole genome shotgun (WGS) entry which is preliminary data.</text>
</comment>
<dbReference type="Gene3D" id="3.40.630.40">
    <property type="entry name" value="Zn-dependent exopeptidases"/>
    <property type="match status" value="1"/>
</dbReference>
<evidence type="ECO:0000313" key="3">
    <source>
        <dbReference type="Proteomes" id="UP000325218"/>
    </source>
</evidence>